<dbReference type="Proteomes" id="UP001371456">
    <property type="component" value="Unassembled WGS sequence"/>
</dbReference>
<name>A0AAN8TBK6_SOLBU</name>
<protein>
    <recommendedName>
        <fullName evidence="5">GAG-pre-integrase domain-containing protein</fullName>
    </recommendedName>
</protein>
<comment type="caution">
    <text evidence="3">The sequence shown here is derived from an EMBL/GenBank/DDBJ whole genome shotgun (WGS) entry which is preliminary data.</text>
</comment>
<evidence type="ECO:0000313" key="3">
    <source>
        <dbReference type="EMBL" id="KAK6784949.1"/>
    </source>
</evidence>
<dbReference type="InterPro" id="IPR054722">
    <property type="entry name" value="PolX-like_BBD"/>
</dbReference>
<organism evidence="3 4">
    <name type="scientific">Solanum bulbocastanum</name>
    <name type="common">Wild potato</name>
    <dbReference type="NCBI Taxonomy" id="147425"/>
    <lineage>
        <taxon>Eukaryota</taxon>
        <taxon>Viridiplantae</taxon>
        <taxon>Streptophyta</taxon>
        <taxon>Embryophyta</taxon>
        <taxon>Tracheophyta</taxon>
        <taxon>Spermatophyta</taxon>
        <taxon>Magnoliopsida</taxon>
        <taxon>eudicotyledons</taxon>
        <taxon>Gunneridae</taxon>
        <taxon>Pentapetalae</taxon>
        <taxon>asterids</taxon>
        <taxon>lamiids</taxon>
        <taxon>Solanales</taxon>
        <taxon>Solanaceae</taxon>
        <taxon>Solanoideae</taxon>
        <taxon>Solaneae</taxon>
        <taxon>Solanum</taxon>
    </lineage>
</organism>
<dbReference type="EMBL" id="JBANQN010000007">
    <property type="protein sequence ID" value="KAK6784949.1"/>
    <property type="molecule type" value="Genomic_DNA"/>
</dbReference>
<dbReference type="AlphaFoldDB" id="A0AAN8TBK6"/>
<dbReference type="InterPro" id="IPR025724">
    <property type="entry name" value="GAG-pre-integrase_dom"/>
</dbReference>
<sequence length="176" mass="19850">MTANLKIFEWLDKNYFSKVKLGDVRLVDANGKGAVVVQTPSGMKIIFDVLFVPEISQSHLSVGQLLDKNYAVLFKDKTCEIMDPTGIKLLLVKMNDRSFPSSPLDWKYTDIGAYVSIQDEPYVWHKRLGHINFKSLKLMQNKDLVADVPSINETSNVCGVCRIEKLSKSPFPINQA</sequence>
<dbReference type="Pfam" id="PF22936">
    <property type="entry name" value="Pol_BBD"/>
    <property type="match status" value="1"/>
</dbReference>
<dbReference type="Pfam" id="PF13976">
    <property type="entry name" value="gag_pre-integrs"/>
    <property type="match status" value="1"/>
</dbReference>
<accession>A0AAN8TBK6</accession>
<evidence type="ECO:0008006" key="5">
    <source>
        <dbReference type="Google" id="ProtNLM"/>
    </source>
</evidence>
<evidence type="ECO:0000259" key="2">
    <source>
        <dbReference type="Pfam" id="PF22936"/>
    </source>
</evidence>
<gene>
    <name evidence="3" type="ORF">RDI58_018404</name>
</gene>
<evidence type="ECO:0000259" key="1">
    <source>
        <dbReference type="Pfam" id="PF13976"/>
    </source>
</evidence>
<proteinExistence type="predicted"/>
<keyword evidence="4" id="KW-1185">Reference proteome</keyword>
<feature type="domain" description="Retrovirus-related Pol polyprotein from transposon TNT 1-94-like beta-barrel" evidence="2">
    <location>
        <begin position="1"/>
        <end position="70"/>
    </location>
</feature>
<reference evidence="3 4" key="1">
    <citation type="submission" date="2024-02" db="EMBL/GenBank/DDBJ databases">
        <title>de novo genome assembly of Solanum bulbocastanum strain 11H21.</title>
        <authorList>
            <person name="Hosaka A.J."/>
        </authorList>
    </citation>
    <scope>NUCLEOTIDE SEQUENCE [LARGE SCALE GENOMIC DNA]</scope>
    <source>
        <tissue evidence="3">Young leaves</tissue>
    </source>
</reference>
<evidence type="ECO:0000313" key="4">
    <source>
        <dbReference type="Proteomes" id="UP001371456"/>
    </source>
</evidence>
<feature type="domain" description="GAG-pre-integrase" evidence="1">
    <location>
        <begin position="116"/>
        <end position="165"/>
    </location>
</feature>